<evidence type="ECO:0000313" key="3">
    <source>
        <dbReference type="EMBL" id="QDH83725.1"/>
    </source>
</evidence>
<dbReference type="InterPro" id="IPR032126">
    <property type="entry name" value="LydA_holin"/>
</dbReference>
<dbReference type="EMBL" id="MN094788">
    <property type="protein sequence ID" value="QDH83725.1"/>
    <property type="molecule type" value="Genomic_DNA"/>
</dbReference>
<keyword evidence="4" id="KW-1185">Reference proteome</keyword>
<protein>
    <submittedName>
        <fullName evidence="3">Holin</fullName>
    </submittedName>
</protein>
<keyword evidence="2" id="KW-0472">Membrane</keyword>
<feature type="transmembrane region" description="Helical" evidence="2">
    <location>
        <begin position="39"/>
        <end position="59"/>
    </location>
</feature>
<proteinExistence type="predicted"/>
<feature type="transmembrane region" description="Helical" evidence="2">
    <location>
        <begin position="12"/>
        <end position="32"/>
    </location>
</feature>
<dbReference type="RefSeq" id="YP_009903871.1">
    <property type="nucleotide sequence ID" value="NC_049849.1"/>
</dbReference>
<evidence type="ECO:0000256" key="2">
    <source>
        <dbReference type="SAM" id="Phobius"/>
    </source>
</evidence>
<sequence length="126" mass="13772">MDDKNPLPVYSLMTYLSVVGISCFGGLVRHLNTTNKFNLLALLVDLCTASFTGLVTFWLCEWGKVGGLMSAILIAASGVMGNKAWKELEHLWRIKVYRVAGVPMPGTPPTPHLPQPSEENSKGEVK</sequence>
<evidence type="ECO:0000256" key="1">
    <source>
        <dbReference type="SAM" id="MobiDB-lite"/>
    </source>
</evidence>
<dbReference type="KEGG" id="vg:56136147"/>
<dbReference type="Proteomes" id="UP000320799">
    <property type="component" value="Segment"/>
</dbReference>
<dbReference type="PROSITE" id="PS51257">
    <property type="entry name" value="PROKAR_LIPOPROTEIN"/>
    <property type="match status" value="1"/>
</dbReference>
<dbReference type="Pfam" id="PF16083">
    <property type="entry name" value="Phage_holin_3_3"/>
    <property type="match status" value="1"/>
</dbReference>
<feature type="region of interest" description="Disordered" evidence="1">
    <location>
        <begin position="105"/>
        <end position="126"/>
    </location>
</feature>
<feature type="compositionally biased region" description="Pro residues" evidence="1">
    <location>
        <begin position="105"/>
        <end position="114"/>
    </location>
</feature>
<reference evidence="3 4" key="1">
    <citation type="submission" date="2019-06" db="EMBL/GenBank/DDBJ databases">
        <authorList>
            <person name="Kincaid V.D."/>
            <person name="Fuller A."/>
            <person name="Hodges K."/>
            <person name="Bansal M."/>
            <person name="Essig J."/>
            <person name="Johnson A."/>
        </authorList>
    </citation>
    <scope>NUCLEOTIDE SEQUENCE [LARGE SCALE GENOMIC DNA]</scope>
</reference>
<keyword evidence="2" id="KW-1133">Transmembrane helix</keyword>
<evidence type="ECO:0000313" key="4">
    <source>
        <dbReference type="Proteomes" id="UP000320799"/>
    </source>
</evidence>
<name>A0A514CTC8_9CAUD</name>
<organism evidence="3 4">
    <name type="scientific">Achromobacter phage Motura</name>
    <dbReference type="NCBI Taxonomy" id="2591403"/>
    <lineage>
        <taxon>Viruses</taxon>
        <taxon>Duplodnaviria</taxon>
        <taxon>Heunggongvirae</taxon>
        <taxon>Uroviricota</taxon>
        <taxon>Caudoviricetes</taxon>
        <taxon>Moturavirus</taxon>
        <taxon>Moturavirus motura</taxon>
    </lineage>
</organism>
<accession>A0A514CTC8</accession>
<keyword evidence="2" id="KW-0812">Transmembrane</keyword>
<dbReference type="GeneID" id="56136147"/>